<keyword evidence="2" id="KW-1185">Reference proteome</keyword>
<gene>
    <name evidence="1" type="ORF">NIES267_72020</name>
</gene>
<dbReference type="Proteomes" id="UP000218418">
    <property type="component" value="Plasmid plasmid1"/>
</dbReference>
<evidence type="ECO:0000313" key="2">
    <source>
        <dbReference type="Proteomes" id="UP000218418"/>
    </source>
</evidence>
<reference evidence="1 2" key="1">
    <citation type="submission" date="2017-06" db="EMBL/GenBank/DDBJ databases">
        <title>Genome sequencing of cyanobaciteial culture collection at National Institute for Environmental Studies (NIES).</title>
        <authorList>
            <person name="Hirose Y."/>
            <person name="Shimura Y."/>
            <person name="Fujisawa T."/>
            <person name="Nakamura Y."/>
            <person name="Kawachi M."/>
        </authorList>
    </citation>
    <scope>NUCLEOTIDE SEQUENCE [LARGE SCALE GENOMIC DNA]</scope>
    <source>
        <strain evidence="1 2">NIES-267</strain>
        <plasmid evidence="2">Plasmid1 dna</plasmid>
    </source>
</reference>
<dbReference type="EMBL" id="AP018228">
    <property type="protein sequence ID" value="BAY87678.1"/>
    <property type="molecule type" value="Genomic_DNA"/>
</dbReference>
<geneLocation type="plasmid" evidence="2">
    <name>Plasmid1 dna</name>
</geneLocation>
<name>A0A1Z4M2S4_9CYAN</name>
<organism evidence="1 2">
    <name type="scientific">Calothrix parasitica NIES-267</name>
    <dbReference type="NCBI Taxonomy" id="1973488"/>
    <lineage>
        <taxon>Bacteria</taxon>
        <taxon>Bacillati</taxon>
        <taxon>Cyanobacteriota</taxon>
        <taxon>Cyanophyceae</taxon>
        <taxon>Nostocales</taxon>
        <taxon>Calotrichaceae</taxon>
        <taxon>Calothrix</taxon>
    </lineage>
</organism>
<protein>
    <submittedName>
        <fullName evidence="1">Uncharacterized protein</fullName>
    </submittedName>
</protein>
<dbReference type="AlphaFoldDB" id="A0A1Z4M2S4"/>
<keyword evidence="1" id="KW-0614">Plasmid</keyword>
<accession>A0A1Z4M2S4</accession>
<evidence type="ECO:0000313" key="1">
    <source>
        <dbReference type="EMBL" id="BAY87678.1"/>
    </source>
</evidence>
<proteinExistence type="predicted"/>
<sequence length="54" mass="6040">MLSEIQEVQVIEDNGGDESTFLILVSGEKVYLDISSNHHHKIAQAVNQFLNIKS</sequence>